<feature type="non-terminal residue" evidence="1">
    <location>
        <position position="99"/>
    </location>
</feature>
<dbReference type="Proteomes" id="UP000253551">
    <property type="component" value="Unassembled WGS sequence"/>
</dbReference>
<evidence type="ECO:0000313" key="2">
    <source>
        <dbReference type="Proteomes" id="UP000253551"/>
    </source>
</evidence>
<comment type="caution">
    <text evidence="1">The sequence shown here is derived from an EMBL/GenBank/DDBJ whole genome shotgun (WGS) entry which is preliminary data.</text>
</comment>
<organism evidence="1 2">
    <name type="scientific">Rhizopus stolonifer</name>
    <name type="common">Rhizopus nigricans</name>
    <dbReference type="NCBI Taxonomy" id="4846"/>
    <lineage>
        <taxon>Eukaryota</taxon>
        <taxon>Fungi</taxon>
        <taxon>Fungi incertae sedis</taxon>
        <taxon>Mucoromycota</taxon>
        <taxon>Mucoromycotina</taxon>
        <taxon>Mucoromycetes</taxon>
        <taxon>Mucorales</taxon>
        <taxon>Mucorineae</taxon>
        <taxon>Rhizopodaceae</taxon>
        <taxon>Rhizopus</taxon>
    </lineage>
</organism>
<keyword evidence="2" id="KW-1185">Reference proteome</keyword>
<proteinExistence type="predicted"/>
<sequence length="99" mass="11512">MLNLFEDKDLLSQLISNYLKENNIQQWKFETLMRRLLDQELEIEPTDENLLEIGNLYKKEIIQYSNDHGSQLAQAEKKKIVALGDSISVICVAKQIKSM</sequence>
<evidence type="ECO:0000313" key="1">
    <source>
        <dbReference type="EMBL" id="RCH80156.1"/>
    </source>
</evidence>
<accession>A0A367IR91</accession>
<dbReference type="EMBL" id="PJQM01006153">
    <property type="protein sequence ID" value="RCH80156.1"/>
    <property type="molecule type" value="Genomic_DNA"/>
</dbReference>
<dbReference type="AlphaFoldDB" id="A0A367IR91"/>
<name>A0A367IR91_RHIST</name>
<gene>
    <name evidence="1" type="ORF">CU098_007787</name>
</gene>
<reference evidence="1 2" key="1">
    <citation type="journal article" date="2018" name="G3 (Bethesda)">
        <title>Phylogenetic and Phylogenomic Definition of Rhizopus Species.</title>
        <authorList>
            <person name="Gryganskyi A.P."/>
            <person name="Golan J."/>
            <person name="Dolatabadi S."/>
            <person name="Mondo S."/>
            <person name="Robb S."/>
            <person name="Idnurm A."/>
            <person name="Muszewska A."/>
            <person name="Steczkiewicz K."/>
            <person name="Masonjones S."/>
            <person name="Liao H.L."/>
            <person name="Gajdeczka M.T."/>
            <person name="Anike F."/>
            <person name="Vuek A."/>
            <person name="Anishchenko I.M."/>
            <person name="Voigt K."/>
            <person name="de Hoog G.S."/>
            <person name="Smith M.E."/>
            <person name="Heitman J."/>
            <person name="Vilgalys R."/>
            <person name="Stajich J.E."/>
        </authorList>
    </citation>
    <scope>NUCLEOTIDE SEQUENCE [LARGE SCALE GENOMIC DNA]</scope>
    <source>
        <strain evidence="1 2">LSU 92-RS-03</strain>
    </source>
</reference>
<protein>
    <submittedName>
        <fullName evidence="1">Uncharacterized protein</fullName>
    </submittedName>
</protein>